<keyword evidence="1 5" id="KW-0240">DNA-directed RNA polymerase</keyword>
<protein>
    <recommendedName>
        <fullName evidence="5">DNA-directed RNA polymerase subunit Rpo11</fullName>
        <ecNumber evidence="5">2.7.7.6</ecNumber>
    </recommendedName>
    <alternativeName>
        <fullName evidence="5">DNA-directed RNA polymerase subunit L</fullName>
    </alternativeName>
</protein>
<dbReference type="NCBIfam" id="NF002240">
    <property type="entry name" value="PRK01146.2-4"/>
    <property type="match status" value="1"/>
</dbReference>
<dbReference type="Gene3D" id="3.30.1360.10">
    <property type="entry name" value="RNA polymerase, RBP11-like subunit"/>
    <property type="match status" value="1"/>
</dbReference>
<dbReference type="GO" id="GO:0046983">
    <property type="term" value="F:protein dimerization activity"/>
    <property type="evidence" value="ECO:0007669"/>
    <property type="project" value="InterPro"/>
</dbReference>
<keyword evidence="8" id="KW-1185">Reference proteome</keyword>
<dbReference type="GO" id="GO:0000428">
    <property type="term" value="C:DNA-directed RNA polymerase complex"/>
    <property type="evidence" value="ECO:0007669"/>
    <property type="project" value="UniProtKB-KW"/>
</dbReference>
<dbReference type="Pfam" id="PF13656">
    <property type="entry name" value="RNA_pol_L_2"/>
    <property type="match status" value="1"/>
</dbReference>
<accession>A0A133VAB6</accession>
<dbReference type="InterPro" id="IPR009025">
    <property type="entry name" value="RBP11-like_dimer"/>
</dbReference>
<comment type="similarity">
    <text evidence="4 5">Belongs to the archaeal Rpo11/eukaryotic RPB11/RPC19 RNA polymerase subunit family.</text>
</comment>
<dbReference type="SUPFAM" id="SSF55257">
    <property type="entry name" value="RBP11-like subunits of RNA polymerase"/>
    <property type="match status" value="1"/>
</dbReference>
<dbReference type="InterPro" id="IPR008193">
    <property type="entry name" value="RNA_pol_Rpb11_13-16kDa_CS"/>
</dbReference>
<dbReference type="EC" id="2.7.7.6" evidence="5"/>
<dbReference type="HAMAP" id="MF_00261">
    <property type="entry name" value="RNApol_arch_Rpo11"/>
    <property type="match status" value="1"/>
</dbReference>
<dbReference type="Proteomes" id="UP000070405">
    <property type="component" value="Unassembled WGS sequence"/>
</dbReference>
<dbReference type="AlphaFoldDB" id="A0A133VAB6"/>
<gene>
    <name evidence="5" type="primary">rpo11</name>
    <name evidence="5" type="synonym">rpoL</name>
    <name evidence="7" type="ORF">AKJ47_02350</name>
</gene>
<proteinExistence type="inferred from homology"/>
<comment type="catalytic activity">
    <reaction evidence="5">
        <text>RNA(n) + a ribonucleoside 5'-triphosphate = RNA(n+1) + diphosphate</text>
        <dbReference type="Rhea" id="RHEA:21248"/>
        <dbReference type="Rhea" id="RHEA-COMP:14527"/>
        <dbReference type="Rhea" id="RHEA-COMP:17342"/>
        <dbReference type="ChEBI" id="CHEBI:33019"/>
        <dbReference type="ChEBI" id="CHEBI:61557"/>
        <dbReference type="ChEBI" id="CHEBI:140395"/>
        <dbReference type="EC" id="2.7.7.6"/>
    </reaction>
</comment>
<dbReference type="CDD" id="cd06927">
    <property type="entry name" value="RNAP_L"/>
    <property type="match status" value="1"/>
</dbReference>
<dbReference type="InterPro" id="IPR036603">
    <property type="entry name" value="RBP11-like"/>
</dbReference>
<evidence type="ECO:0000313" key="8">
    <source>
        <dbReference type="Proteomes" id="UP000070405"/>
    </source>
</evidence>
<comment type="caution">
    <text evidence="7">The sequence shown here is derived from an EMBL/GenBank/DDBJ whole genome shotgun (WGS) entry which is preliminary data.</text>
</comment>
<reference evidence="7 8" key="1">
    <citation type="journal article" date="2016" name="Sci. Rep.">
        <title>Metabolic traits of an uncultured archaeal lineage -MSBL1- from brine pools of the Red Sea.</title>
        <authorList>
            <person name="Mwirichia R."/>
            <person name="Alam I."/>
            <person name="Rashid M."/>
            <person name="Vinu M."/>
            <person name="Ba-Alawi W."/>
            <person name="Anthony Kamau A."/>
            <person name="Kamanda Ngugi D."/>
            <person name="Goker M."/>
            <person name="Klenk H.P."/>
            <person name="Bajic V."/>
            <person name="Stingl U."/>
        </authorList>
    </citation>
    <scope>NUCLEOTIDE SEQUENCE [LARGE SCALE GENOMIC DNA]</scope>
    <source>
        <strain evidence="7">SCGC-AAA261G05</strain>
    </source>
</reference>
<dbReference type="GO" id="GO:0003899">
    <property type="term" value="F:DNA-directed RNA polymerase activity"/>
    <property type="evidence" value="ECO:0007669"/>
    <property type="project" value="UniProtKB-UniRule"/>
</dbReference>
<keyword evidence="5" id="KW-0808">Transferase</keyword>
<evidence type="ECO:0000256" key="5">
    <source>
        <dbReference type="HAMAP-Rule" id="MF_00261"/>
    </source>
</evidence>
<keyword evidence="2 5" id="KW-0963">Cytoplasm</keyword>
<evidence type="ECO:0000256" key="2">
    <source>
        <dbReference type="ARBA" id="ARBA00022490"/>
    </source>
</evidence>
<dbReference type="PANTHER" id="PTHR13946">
    <property type="entry name" value="DNA-DIRECTED RNA POLYMERASE I,II,III"/>
    <property type="match status" value="1"/>
</dbReference>
<evidence type="ECO:0000256" key="3">
    <source>
        <dbReference type="ARBA" id="ARBA00023163"/>
    </source>
</evidence>
<evidence type="ECO:0000259" key="6">
    <source>
        <dbReference type="Pfam" id="PF13656"/>
    </source>
</evidence>
<evidence type="ECO:0000256" key="4">
    <source>
        <dbReference type="ARBA" id="ARBA00025751"/>
    </source>
</evidence>
<dbReference type="InterPro" id="IPR022905">
    <property type="entry name" value="Rpo11-like"/>
</dbReference>
<feature type="domain" description="DNA-directed RNA polymerase RBP11-like dimerisation" evidence="6">
    <location>
        <begin position="13"/>
        <end position="85"/>
    </location>
</feature>
<dbReference type="PANTHER" id="PTHR13946:SF28">
    <property type="entry name" value="DNA-DIRECTED RNA POLYMERASES I AND III SUBUNIT RPAC2"/>
    <property type="match status" value="1"/>
</dbReference>
<comment type="subunit">
    <text evidence="5">Part of the RNA polymerase complex.</text>
</comment>
<organism evidence="7 8">
    <name type="scientific">candidate division MSBL1 archaeon SCGC-AAA261G05</name>
    <dbReference type="NCBI Taxonomy" id="1698276"/>
    <lineage>
        <taxon>Archaea</taxon>
        <taxon>Methanobacteriati</taxon>
        <taxon>Methanobacteriota</taxon>
        <taxon>candidate division MSBL1</taxon>
    </lineage>
</organism>
<dbReference type="GO" id="GO:0003677">
    <property type="term" value="F:DNA binding"/>
    <property type="evidence" value="ECO:0007669"/>
    <property type="project" value="InterPro"/>
</dbReference>
<dbReference type="PROSITE" id="PS01154">
    <property type="entry name" value="RNA_POL_L_13KD"/>
    <property type="match status" value="1"/>
</dbReference>
<sequence>MELEVTKKKGTTMRVRVIGEDHTFCNALRVKLHEDDRVKTAAYNIDHPLLSHPEMHVTVEKRKSPRRALTRASKALGKDYAEFREELQKALKK</sequence>
<evidence type="ECO:0000256" key="1">
    <source>
        <dbReference type="ARBA" id="ARBA00022478"/>
    </source>
</evidence>
<evidence type="ECO:0000313" key="7">
    <source>
        <dbReference type="EMBL" id="KXB03374.1"/>
    </source>
</evidence>
<dbReference type="GO" id="GO:0006351">
    <property type="term" value="P:DNA-templated transcription"/>
    <property type="evidence" value="ECO:0007669"/>
    <property type="project" value="UniProtKB-UniRule"/>
</dbReference>
<dbReference type="EMBL" id="LHYA01000028">
    <property type="protein sequence ID" value="KXB03374.1"/>
    <property type="molecule type" value="Genomic_DNA"/>
</dbReference>
<dbReference type="GO" id="GO:0005737">
    <property type="term" value="C:cytoplasm"/>
    <property type="evidence" value="ECO:0007669"/>
    <property type="project" value="UniProtKB-SubCell"/>
</dbReference>
<name>A0A133VAB6_9EURY</name>
<keyword evidence="5" id="KW-0548">Nucleotidyltransferase</keyword>
<comment type="function">
    <text evidence="5">DNA-dependent RNA polymerase (RNAP) catalyzes the transcription of DNA into RNA using the four ribonucleoside triphosphates as substrates.</text>
</comment>
<keyword evidence="3 5" id="KW-0804">Transcription</keyword>
<comment type="subcellular location">
    <subcellularLocation>
        <location evidence="5">Cytoplasm</location>
    </subcellularLocation>
</comment>